<gene>
    <name evidence="1" type="ORF">A3D65_02975</name>
</gene>
<evidence type="ECO:0000313" key="1">
    <source>
        <dbReference type="EMBL" id="OGZ07896.1"/>
    </source>
</evidence>
<dbReference type="Pfam" id="PF07722">
    <property type="entry name" value="Peptidase_C26"/>
    <property type="match status" value="1"/>
</dbReference>
<dbReference type="PANTHER" id="PTHR43235:SF1">
    <property type="entry name" value="GLUTAMINE AMIDOTRANSFERASE PB2B2.05-RELATED"/>
    <property type="match status" value="1"/>
</dbReference>
<dbReference type="EMBL" id="MHLL01000050">
    <property type="protein sequence ID" value="OGZ07896.1"/>
    <property type="molecule type" value="Genomic_DNA"/>
</dbReference>
<organism evidence="1 2">
    <name type="scientific">Candidatus Lloydbacteria bacterium RIFCSPHIGHO2_02_FULL_50_13</name>
    <dbReference type="NCBI Taxonomy" id="1798661"/>
    <lineage>
        <taxon>Bacteria</taxon>
        <taxon>Candidatus Lloydiibacteriota</taxon>
    </lineage>
</organism>
<dbReference type="Proteomes" id="UP000177996">
    <property type="component" value="Unassembled WGS sequence"/>
</dbReference>
<dbReference type="STRING" id="1798661.A3D65_02975"/>
<dbReference type="GO" id="GO:0005829">
    <property type="term" value="C:cytosol"/>
    <property type="evidence" value="ECO:0007669"/>
    <property type="project" value="TreeGrafter"/>
</dbReference>
<proteinExistence type="predicted"/>
<sequence length="241" mass="26644">MRRQPIIVIPASEDVGVPRKLQVKRAYADAIESLGGVVLLIARPTEASAFRSIIKLADGLLLIGGHDINPLRYHEKDRDCVNVSNERDLLELALFRQAKKKNIPILGICRGAQIMNVALGGSLYQNLKKDIPHAVAHARYRRGGTLMQNAFATHEISIEASTLLASFTKKKCLTVNSRHRQCIKTLGRGLFVSARAQDGVIEAIELRNYPFGLGIEWHPEELGGTSSQKIFQAFIKAANAW</sequence>
<reference evidence="1 2" key="1">
    <citation type="journal article" date="2016" name="Nat. Commun.">
        <title>Thousands of microbial genomes shed light on interconnected biogeochemical processes in an aquifer system.</title>
        <authorList>
            <person name="Anantharaman K."/>
            <person name="Brown C.T."/>
            <person name="Hug L.A."/>
            <person name="Sharon I."/>
            <person name="Castelle C.J."/>
            <person name="Probst A.J."/>
            <person name="Thomas B.C."/>
            <person name="Singh A."/>
            <person name="Wilkins M.J."/>
            <person name="Karaoz U."/>
            <person name="Brodie E.L."/>
            <person name="Williams K.H."/>
            <person name="Hubbard S.S."/>
            <person name="Banfield J.F."/>
        </authorList>
    </citation>
    <scope>NUCLEOTIDE SEQUENCE [LARGE SCALE GENOMIC DNA]</scope>
</reference>
<dbReference type="PROSITE" id="PS51273">
    <property type="entry name" value="GATASE_TYPE_1"/>
    <property type="match status" value="1"/>
</dbReference>
<protein>
    <submittedName>
        <fullName evidence="1">Uncharacterized protein</fullName>
    </submittedName>
</protein>
<dbReference type="GO" id="GO:0033969">
    <property type="term" value="F:gamma-glutamyl-gamma-aminobutyrate hydrolase activity"/>
    <property type="evidence" value="ECO:0007669"/>
    <property type="project" value="TreeGrafter"/>
</dbReference>
<dbReference type="AlphaFoldDB" id="A0A1G2D2M4"/>
<comment type="caution">
    <text evidence="1">The sequence shown here is derived from an EMBL/GenBank/DDBJ whole genome shotgun (WGS) entry which is preliminary data.</text>
</comment>
<dbReference type="CDD" id="cd01745">
    <property type="entry name" value="GATase1_2"/>
    <property type="match status" value="1"/>
</dbReference>
<dbReference type="GO" id="GO:0006598">
    <property type="term" value="P:polyamine catabolic process"/>
    <property type="evidence" value="ECO:0007669"/>
    <property type="project" value="TreeGrafter"/>
</dbReference>
<dbReference type="Gene3D" id="3.40.50.880">
    <property type="match status" value="1"/>
</dbReference>
<dbReference type="InterPro" id="IPR029062">
    <property type="entry name" value="Class_I_gatase-like"/>
</dbReference>
<name>A0A1G2D2M4_9BACT</name>
<dbReference type="InterPro" id="IPR011697">
    <property type="entry name" value="Peptidase_C26"/>
</dbReference>
<accession>A0A1G2D2M4</accession>
<dbReference type="PANTHER" id="PTHR43235">
    <property type="entry name" value="GLUTAMINE AMIDOTRANSFERASE PB2B2.05-RELATED"/>
    <property type="match status" value="1"/>
</dbReference>
<dbReference type="InterPro" id="IPR044668">
    <property type="entry name" value="PuuD-like"/>
</dbReference>
<evidence type="ECO:0000313" key="2">
    <source>
        <dbReference type="Proteomes" id="UP000177996"/>
    </source>
</evidence>
<dbReference type="SUPFAM" id="SSF52317">
    <property type="entry name" value="Class I glutamine amidotransferase-like"/>
    <property type="match status" value="1"/>
</dbReference>